<keyword evidence="8" id="KW-1185">Reference proteome</keyword>
<protein>
    <recommendedName>
        <fullName evidence="6">LRAT domain-containing protein</fullName>
    </recommendedName>
</protein>
<dbReference type="PROSITE" id="PS51934">
    <property type="entry name" value="LRAT"/>
    <property type="match status" value="1"/>
</dbReference>
<feature type="region of interest" description="Disordered" evidence="5">
    <location>
        <begin position="1"/>
        <end position="54"/>
    </location>
</feature>
<evidence type="ECO:0000256" key="1">
    <source>
        <dbReference type="ARBA" id="ARBA00007824"/>
    </source>
</evidence>
<evidence type="ECO:0000256" key="2">
    <source>
        <dbReference type="ARBA" id="ARBA00022679"/>
    </source>
</evidence>
<dbReference type="PANTHER" id="PTHR13943">
    <property type="entry name" value="HRAS-LIKE SUPPRESSOR - RELATED"/>
    <property type="match status" value="1"/>
</dbReference>
<sequence>MPTAYYSRQYRSDRFNDSNTDCLSENWTSHSRSRKQFSGEGTIRSSTKNDYGRRTSHKIRETYFLDEEDGIQHSGKKDTGGFLDGFYSKASRQHSNEGVVQARPKKGYGSNYNTSQSGKNSFVKENRMQYSSRKVMDGSKKGAIQSRTKKGYGDSSWQPKNALATSSSSQSLFCDYGDNAFNRTQDTSPKSSATATATASASLTYHAKPRRHEIKTKTDHEKLKDTSAFRPVNYGNVIHEPKRLAEFKWQKLENATEEEERQFLLKYFKEGKFQDVPVNCATTNIGDHLFCPGSLLGKSYEHHFVCVGVHSDGIEVIEYAGQYSSKAASSSSSNPLAFAKIQKRYKTFQELKEKKTKKRLWPKELERFDDYEVVSRAENRMKEEGRWYNVLTNNCESFVNWCKCGLNVSLQVKPQYKTSWEAVKAVGSGVFQVVKAFAAKEATPFLVKAAANLSDDAVGLILGPLSPIGFAIGGLIETGLVVKNFCEDRQKVKQNIMTERQLKVNTVKNSAKAIGRFSLGTAGAFIGSALGPVGTIVGGVVGAVVGHCGGAAVGWCYENAPKIKRSIQDKVISPVKRFFKSLFS</sequence>
<feature type="compositionally biased region" description="Polar residues" evidence="5">
    <location>
        <begin position="110"/>
        <end position="120"/>
    </location>
</feature>
<reference evidence="7" key="1">
    <citation type="submission" date="2022-11" db="UniProtKB">
        <authorList>
            <consortium name="EnsemblMetazoa"/>
        </authorList>
    </citation>
    <scope>IDENTIFICATION</scope>
</reference>
<evidence type="ECO:0000259" key="6">
    <source>
        <dbReference type="PROSITE" id="PS51934"/>
    </source>
</evidence>
<dbReference type="GO" id="GO:0004623">
    <property type="term" value="F:phospholipase A2 activity"/>
    <property type="evidence" value="ECO:0007669"/>
    <property type="project" value="TreeGrafter"/>
</dbReference>
<name>A0A913X9T4_EXADI</name>
<keyword evidence="4" id="KW-0443">Lipid metabolism</keyword>
<dbReference type="PANTHER" id="PTHR13943:SF77">
    <property type="entry name" value="LRAT DOMAIN-CONTAINING PROTEIN"/>
    <property type="match status" value="1"/>
</dbReference>
<dbReference type="GO" id="GO:0070292">
    <property type="term" value="P:N-acylphosphatidylethanolamine metabolic process"/>
    <property type="evidence" value="ECO:0007669"/>
    <property type="project" value="TreeGrafter"/>
</dbReference>
<comment type="similarity">
    <text evidence="1">Belongs to the H-rev107 family.</text>
</comment>
<dbReference type="GO" id="GO:0008970">
    <property type="term" value="F:phospholipase A1 activity"/>
    <property type="evidence" value="ECO:0007669"/>
    <property type="project" value="TreeGrafter"/>
</dbReference>
<dbReference type="OrthoDB" id="421951at2759"/>
<evidence type="ECO:0000313" key="7">
    <source>
        <dbReference type="EnsemblMetazoa" id="XP_020901169.1"/>
    </source>
</evidence>
<evidence type="ECO:0000256" key="4">
    <source>
        <dbReference type="ARBA" id="ARBA00023098"/>
    </source>
</evidence>
<organism evidence="7 8">
    <name type="scientific">Exaiptasia diaphana</name>
    <name type="common">Tropical sea anemone</name>
    <name type="synonym">Aiptasia pulchella</name>
    <dbReference type="NCBI Taxonomy" id="2652724"/>
    <lineage>
        <taxon>Eukaryota</taxon>
        <taxon>Metazoa</taxon>
        <taxon>Cnidaria</taxon>
        <taxon>Anthozoa</taxon>
        <taxon>Hexacorallia</taxon>
        <taxon>Actiniaria</taxon>
        <taxon>Aiptasiidae</taxon>
        <taxon>Exaiptasia</taxon>
    </lineage>
</organism>
<dbReference type="EnsemblMetazoa" id="XM_021045510.2">
    <property type="protein sequence ID" value="XP_020901169.1"/>
    <property type="gene ID" value="LOC110239766"/>
</dbReference>
<dbReference type="GO" id="GO:0016410">
    <property type="term" value="F:N-acyltransferase activity"/>
    <property type="evidence" value="ECO:0007669"/>
    <property type="project" value="TreeGrafter"/>
</dbReference>
<dbReference type="GO" id="GO:0005737">
    <property type="term" value="C:cytoplasm"/>
    <property type="evidence" value="ECO:0007669"/>
    <property type="project" value="TreeGrafter"/>
</dbReference>
<proteinExistence type="inferred from homology"/>
<feature type="region of interest" description="Disordered" evidence="5">
    <location>
        <begin position="183"/>
        <end position="202"/>
    </location>
</feature>
<dbReference type="RefSeq" id="XP_020901169.1">
    <property type="nucleotide sequence ID" value="XM_021045510.2"/>
</dbReference>
<dbReference type="Proteomes" id="UP000887567">
    <property type="component" value="Unplaced"/>
</dbReference>
<evidence type="ECO:0000313" key="8">
    <source>
        <dbReference type="Proteomes" id="UP000887567"/>
    </source>
</evidence>
<dbReference type="AlphaFoldDB" id="A0A913X9T4"/>
<accession>A0A913X9T4</accession>
<feature type="compositionally biased region" description="Polar residues" evidence="5">
    <location>
        <begin position="17"/>
        <end position="30"/>
    </location>
</feature>
<keyword evidence="3" id="KW-0378">Hydrolase</keyword>
<dbReference type="InterPro" id="IPR007053">
    <property type="entry name" value="LRAT_dom"/>
</dbReference>
<evidence type="ECO:0000256" key="5">
    <source>
        <dbReference type="SAM" id="MobiDB-lite"/>
    </source>
</evidence>
<feature type="compositionally biased region" description="Low complexity" evidence="5">
    <location>
        <begin position="187"/>
        <end position="202"/>
    </location>
</feature>
<dbReference type="KEGG" id="epa:110239766"/>
<evidence type="ECO:0000256" key="3">
    <source>
        <dbReference type="ARBA" id="ARBA00022801"/>
    </source>
</evidence>
<dbReference type="Gene3D" id="3.90.1720.10">
    <property type="entry name" value="endopeptidase domain like (from Nostoc punctiforme)"/>
    <property type="match status" value="1"/>
</dbReference>
<keyword evidence="2" id="KW-0808">Transferase</keyword>
<dbReference type="InterPro" id="IPR051496">
    <property type="entry name" value="H-rev107_PLA/AT"/>
</dbReference>
<dbReference type="Pfam" id="PF04970">
    <property type="entry name" value="LRAT"/>
    <property type="match status" value="1"/>
</dbReference>
<feature type="domain" description="LRAT" evidence="6">
    <location>
        <begin position="292"/>
        <end position="411"/>
    </location>
</feature>
<dbReference type="GeneID" id="110239766"/>
<feature type="region of interest" description="Disordered" evidence="5">
    <location>
        <begin position="93"/>
        <end position="161"/>
    </location>
</feature>